<dbReference type="Proteomes" id="UP000675968">
    <property type="component" value="Unassembled WGS sequence"/>
</dbReference>
<dbReference type="AlphaFoldDB" id="A0A8T4LGH2"/>
<reference evidence="1" key="2">
    <citation type="submission" date="2021-05" db="EMBL/GenBank/DDBJ databases">
        <title>Protein family content uncovers lineage relationships and bacterial pathway maintenance mechanisms in DPANN archaea.</title>
        <authorList>
            <person name="Castelle C.J."/>
            <person name="Meheust R."/>
            <person name="Jaffe A.L."/>
            <person name="Seitz K."/>
            <person name="Gong X."/>
            <person name="Baker B.J."/>
            <person name="Banfield J.F."/>
        </authorList>
    </citation>
    <scope>NUCLEOTIDE SEQUENCE</scope>
    <source>
        <strain evidence="1">RIFCSPLOWO2_01_FULL_AR10_48_17</strain>
    </source>
</reference>
<accession>A0A8T4LGH2</accession>
<name>A0A8T4LGH2_9ARCH</name>
<organism evidence="1 2">
    <name type="scientific">Candidatus Iainarchaeum sp</name>
    <dbReference type="NCBI Taxonomy" id="3101447"/>
    <lineage>
        <taxon>Archaea</taxon>
        <taxon>Candidatus Iainarchaeota</taxon>
        <taxon>Candidatus Iainarchaeia</taxon>
        <taxon>Candidatus Iainarchaeales</taxon>
        <taxon>Candidatus Iainarchaeaceae</taxon>
        <taxon>Candidatus Iainarchaeum</taxon>
    </lineage>
</organism>
<protein>
    <submittedName>
        <fullName evidence="1">Uncharacterized protein</fullName>
    </submittedName>
</protein>
<evidence type="ECO:0000313" key="2">
    <source>
        <dbReference type="Proteomes" id="UP000675968"/>
    </source>
</evidence>
<dbReference type="EMBL" id="JAGVWC010000011">
    <property type="protein sequence ID" value="MBS3061996.1"/>
    <property type="molecule type" value="Genomic_DNA"/>
</dbReference>
<evidence type="ECO:0000313" key="1">
    <source>
        <dbReference type="EMBL" id="MBS3061996.1"/>
    </source>
</evidence>
<gene>
    <name evidence="1" type="ORF">J4215_05430</name>
</gene>
<comment type="caution">
    <text evidence="1">The sequence shown here is derived from an EMBL/GenBank/DDBJ whole genome shotgun (WGS) entry which is preliminary data.</text>
</comment>
<sequence>MAGLEGLTGKSLKKTVVIFGLDDILVPGKVLQSVDHKKIGIVLAHLKTLSEKIPSFRFFLVCGYQKEKTFEKIRENKLDAFFSEENTRFVSQEFLDSKEPMDREIYDQQIAKDPLFKDEFFKQKAIDQIVESLNVSKDRVVFVGHDIWFDAFYSQRFSQVDFVLVKDGLANQSVPFERVMKGLNYIHLDWDDLRKVLLGKLPVQNLDPLKNFIHFQLQRQLVSSETMGKLVEARQKQLEEKARKDLMEL</sequence>
<proteinExistence type="predicted"/>
<reference evidence="1" key="1">
    <citation type="submission" date="2021-03" db="EMBL/GenBank/DDBJ databases">
        <authorList>
            <person name="Jaffe A."/>
        </authorList>
    </citation>
    <scope>NUCLEOTIDE SEQUENCE</scope>
    <source>
        <strain evidence="1">RIFCSPLOWO2_01_FULL_AR10_48_17</strain>
    </source>
</reference>